<reference evidence="1" key="1">
    <citation type="journal article" date="2020" name="mSystems">
        <title>Genome- and Community-Level Interaction Insights into Carbon Utilization and Element Cycling Functions of Hydrothermarchaeota in Hydrothermal Sediment.</title>
        <authorList>
            <person name="Zhou Z."/>
            <person name="Liu Y."/>
            <person name="Xu W."/>
            <person name="Pan J."/>
            <person name="Luo Z.H."/>
            <person name="Li M."/>
        </authorList>
    </citation>
    <scope>NUCLEOTIDE SEQUENCE [LARGE SCALE GENOMIC DNA]</scope>
    <source>
        <strain evidence="1">HyVt-115</strain>
    </source>
</reference>
<feature type="non-terminal residue" evidence="1">
    <location>
        <position position="78"/>
    </location>
</feature>
<dbReference type="AlphaFoldDB" id="A0A7C0Y7T9"/>
<dbReference type="Gene3D" id="3.10.129.10">
    <property type="entry name" value="Hotdog Thioesterase"/>
    <property type="match status" value="1"/>
</dbReference>
<dbReference type="EMBL" id="DQWS01000057">
    <property type="protein sequence ID" value="HDD52729.1"/>
    <property type="molecule type" value="Genomic_DNA"/>
</dbReference>
<dbReference type="Proteomes" id="UP000885690">
    <property type="component" value="Unassembled WGS sequence"/>
</dbReference>
<dbReference type="SUPFAM" id="SSF54637">
    <property type="entry name" value="Thioesterase/thiol ester dehydrase-isomerase"/>
    <property type="match status" value="1"/>
</dbReference>
<comment type="caution">
    <text evidence="1">The sequence shown here is derived from an EMBL/GenBank/DDBJ whole genome shotgun (WGS) entry which is preliminary data.</text>
</comment>
<organism evidence="1">
    <name type="scientific">Thermosulfidibacter takaii</name>
    <dbReference type="NCBI Taxonomy" id="412593"/>
    <lineage>
        <taxon>Bacteria</taxon>
        <taxon>Pseudomonadati</taxon>
        <taxon>Thermosulfidibacterota</taxon>
        <taxon>Thermosulfidibacteria</taxon>
        <taxon>Thermosulfidibacterales</taxon>
        <taxon>Thermosulfidibacteraceae</taxon>
    </lineage>
</organism>
<name>A0A7C0Y7T9_9BACT</name>
<protein>
    <submittedName>
        <fullName evidence="1">PaaI family thioesterase</fullName>
    </submittedName>
</protein>
<proteinExistence type="predicted"/>
<gene>
    <name evidence="1" type="ORF">ENF32_01505</name>
</gene>
<accession>A0A7C0Y7T9</accession>
<dbReference type="InterPro" id="IPR029069">
    <property type="entry name" value="HotDog_dom_sf"/>
</dbReference>
<evidence type="ECO:0000313" key="1">
    <source>
        <dbReference type="EMBL" id="HDD52729.1"/>
    </source>
</evidence>
<sequence>MAEPLPSYRGCFGCGRDNPIGVALRLEWDGEKARALFVPKEMYAGFEGVIHGGIVCTLLDEAMWWAIAAQERKCTVTA</sequence>